<keyword evidence="1" id="KW-0732">Signal</keyword>
<feature type="signal peptide" evidence="1">
    <location>
        <begin position="1"/>
        <end position="23"/>
    </location>
</feature>
<comment type="caution">
    <text evidence="2">The sequence shown here is derived from an EMBL/GenBank/DDBJ whole genome shotgun (WGS) entry which is preliminary data.</text>
</comment>
<reference evidence="2 3" key="1">
    <citation type="submission" date="2024-07" db="EMBL/GenBank/DDBJ databases">
        <title>Novosphingobium kalidii RD2P27.</title>
        <authorList>
            <person name="Sun J.-Q."/>
        </authorList>
    </citation>
    <scope>NUCLEOTIDE SEQUENCE [LARGE SCALE GENOMIC DNA]</scope>
    <source>
        <strain evidence="2 3">RD2P27</strain>
    </source>
</reference>
<evidence type="ECO:0000256" key="1">
    <source>
        <dbReference type="SAM" id="SignalP"/>
    </source>
</evidence>
<dbReference type="Proteomes" id="UP001548713">
    <property type="component" value="Unassembled WGS sequence"/>
</dbReference>
<protein>
    <submittedName>
        <fullName evidence="2">DUF4198 domain-containing protein</fullName>
    </submittedName>
</protein>
<keyword evidence="3" id="KW-1185">Reference proteome</keyword>
<accession>A0ABV2D0Z6</accession>
<name>A0ABV2D0Z6_9SPHN</name>
<organism evidence="2 3">
    <name type="scientific">Novosphingobium kalidii</name>
    <dbReference type="NCBI Taxonomy" id="3230299"/>
    <lineage>
        <taxon>Bacteria</taxon>
        <taxon>Pseudomonadati</taxon>
        <taxon>Pseudomonadota</taxon>
        <taxon>Alphaproteobacteria</taxon>
        <taxon>Sphingomonadales</taxon>
        <taxon>Sphingomonadaceae</taxon>
        <taxon>Novosphingobium</taxon>
    </lineage>
</organism>
<feature type="chain" id="PRO_5047143612" evidence="1">
    <location>
        <begin position="24"/>
        <end position="264"/>
    </location>
</feature>
<proteinExistence type="predicted"/>
<dbReference type="RefSeq" id="WP_353983973.1">
    <property type="nucleotide sequence ID" value="NZ_JBEWLY010000013.1"/>
</dbReference>
<dbReference type="EMBL" id="JBEWLY010000013">
    <property type="protein sequence ID" value="MET1755519.1"/>
    <property type="molecule type" value="Genomic_DNA"/>
</dbReference>
<evidence type="ECO:0000313" key="2">
    <source>
        <dbReference type="EMBL" id="MET1755519.1"/>
    </source>
</evidence>
<sequence>MSGSIVYRAILGLALTAAATAPAAAHTAYMLPNVFNANVEQQVTVQSSFAEKFFVPEIAVDADDFHVIMPDGSRAEFTSVAKLKQLVVLESDLREEGTYRFTTGVRRGRVGKMAEVDGKWVPIHDKIPANATAVQTSQTETVSDVFVTKKAPTRAPVDMQIGRLRLQPVTHPSDVYLDGEFALKVMFDGQPLQDQLVYLDRAGAEYEEPKFHREIRTGAEGGLSLSFDQPGVYVLMTRHRADAPAGADTDLRSYTTALTFEVQR</sequence>
<gene>
    <name evidence="2" type="ORF">ABVV53_08610</name>
</gene>
<evidence type="ECO:0000313" key="3">
    <source>
        <dbReference type="Proteomes" id="UP001548713"/>
    </source>
</evidence>
<dbReference type="Pfam" id="PF10670">
    <property type="entry name" value="DUF4198"/>
    <property type="match status" value="1"/>
</dbReference>
<dbReference type="InterPro" id="IPR019613">
    <property type="entry name" value="DUF4198"/>
</dbReference>